<organism evidence="1 2">
    <name type="scientific">Nodularia spumigena UHCC 0039</name>
    <dbReference type="NCBI Taxonomy" id="1914872"/>
    <lineage>
        <taxon>Bacteria</taxon>
        <taxon>Bacillati</taxon>
        <taxon>Cyanobacteriota</taxon>
        <taxon>Cyanophyceae</taxon>
        <taxon>Nostocales</taxon>
        <taxon>Nodulariaceae</taxon>
        <taxon>Nodularia</taxon>
    </lineage>
</organism>
<gene>
    <name evidence="1" type="ORF">BMF81_01643</name>
</gene>
<dbReference type="KEGG" id="nsp:BMF81_01643"/>
<evidence type="ECO:0000313" key="1">
    <source>
        <dbReference type="EMBL" id="AVZ30277.1"/>
    </source>
</evidence>
<evidence type="ECO:0000313" key="2">
    <source>
        <dbReference type="Proteomes" id="UP000244056"/>
    </source>
</evidence>
<accession>A0A2S0Q7D3</accession>
<name>A0A2S0Q7D3_NODSP</name>
<reference evidence="1 2" key="1">
    <citation type="submission" date="2017-03" db="EMBL/GenBank/DDBJ databases">
        <title>Comparative genomics of the toxic Baltic Sea cyanobacteria Nodularia spumigena UHCC 0039 and its response on varying salinity.</title>
        <authorList>
            <person name="Teikari J.E."/>
        </authorList>
    </citation>
    <scope>NUCLEOTIDE SEQUENCE [LARGE SCALE GENOMIC DNA]</scope>
    <source>
        <strain evidence="1 2">UHCC 0039</strain>
    </source>
</reference>
<dbReference type="AlphaFoldDB" id="A0A2S0Q7D3"/>
<dbReference type="EMBL" id="CP020114">
    <property type="protein sequence ID" value="AVZ30277.1"/>
    <property type="molecule type" value="Genomic_DNA"/>
</dbReference>
<dbReference type="RefSeq" id="WP_006197656.1">
    <property type="nucleotide sequence ID" value="NZ_CAWNZE010000001.1"/>
</dbReference>
<sequence>MTNHLFQSLDEILAQHSVNPLTLNPHKTLITSFVELENLITAITTDQEIIVALRDSLELIIYAQVQNFPENIFWDFDFMVGSMVRQALVADEGAVSFLKSFGHKMVLLIELFGIKKEIRFRYVHDFIYGFDWARWVKKEPQSRSHSEPFSLVFLDNLLIKGEKLVKHINYGQVTSYNLGNTGYRNPFDFSREPEDEHLLLTSLAKEKLIPVEAWNWDISPVWNQPFQEMRQQLALKLNIQPQKHS</sequence>
<dbReference type="GeneID" id="78016988"/>
<dbReference type="Proteomes" id="UP000244056">
    <property type="component" value="Chromosome"/>
</dbReference>
<protein>
    <recommendedName>
        <fullName evidence="3">Ferrochelatase</fullName>
    </recommendedName>
</protein>
<evidence type="ECO:0008006" key="3">
    <source>
        <dbReference type="Google" id="ProtNLM"/>
    </source>
</evidence>
<proteinExistence type="predicted"/>